<feature type="compositionally biased region" description="Low complexity" evidence="1">
    <location>
        <begin position="472"/>
        <end position="481"/>
    </location>
</feature>
<evidence type="ECO:0000313" key="2">
    <source>
        <dbReference type="EMBL" id="CDR43022.1"/>
    </source>
</evidence>
<dbReference type="Gene3D" id="3.80.10.10">
    <property type="entry name" value="Ribonuclease Inhibitor"/>
    <property type="match status" value="1"/>
</dbReference>
<evidence type="ECO:0000256" key="1">
    <source>
        <dbReference type="SAM" id="MobiDB-lite"/>
    </source>
</evidence>
<sequence>MSSPILRLPEELLDLISGFVVELEGDGVVTTLALFSTCRRLLPSARRALWSDPTRSQRLRNWHQALHFQNTLLKKPGLGRLIVRLDWLVDVQSAFYRQKVEELLIENWTRHLLSTCPGLRSLAVFPCVDSKWPAELASLPSLRHLTVAARSVVPWVGEDWINHLDFLGTLDVSRLVSLTLRDLYLEEPDPSPEIVLPPLALCLEEIDLLPEATWRLLPLSLRNVRRLTVRPRNSTGLDFVTSLIPPELESLVIEPLFSIDTMSDSVADHDEEDMDHLSFPFTELRELRYLRHLVLRSILIDFDDFQLLTKAAPNLEYLDLKNSRWDDYWWDRPPNKANMILSNSLDGLPCLRFLDLGFLPVANYRSPMRPLTEYCAERGIECQWRPLAGPLPGHEEAGNPGEIIDPGPLDKQDEVGADLRHPRAILQREPQLGDVDPSDALVEDPFGWAPSSRETTPFDEVLSKSFLENVSNLSDADSSSTPSPPSSPDYLPAPLDDPRLASDYEARDTVDEPDEEPWWDWRRPCDFEAADKAWMELEKDVEAGTFPFP</sequence>
<feature type="region of interest" description="Disordered" evidence="1">
    <location>
        <begin position="472"/>
        <end position="519"/>
    </location>
</feature>
<dbReference type="OrthoDB" id="2530080at2759"/>
<organism evidence="2">
    <name type="scientific">Rhodotorula toruloides</name>
    <name type="common">Yeast</name>
    <name type="synonym">Rhodosporidium toruloides</name>
    <dbReference type="NCBI Taxonomy" id="5286"/>
    <lineage>
        <taxon>Eukaryota</taxon>
        <taxon>Fungi</taxon>
        <taxon>Dikarya</taxon>
        <taxon>Basidiomycota</taxon>
        <taxon>Pucciniomycotina</taxon>
        <taxon>Microbotryomycetes</taxon>
        <taxon>Sporidiobolales</taxon>
        <taxon>Sporidiobolaceae</taxon>
        <taxon>Rhodotorula</taxon>
    </lineage>
</organism>
<dbReference type="AlphaFoldDB" id="A0A061B5X0"/>
<gene>
    <name evidence="2" type="ORF">RHTO0S_07e06744g</name>
</gene>
<feature type="compositionally biased region" description="Basic and acidic residues" evidence="1">
    <location>
        <begin position="496"/>
        <end position="510"/>
    </location>
</feature>
<dbReference type="EMBL" id="LK052942">
    <property type="protein sequence ID" value="CDR43022.1"/>
    <property type="molecule type" value="Genomic_DNA"/>
</dbReference>
<protein>
    <submittedName>
        <fullName evidence="2">RHTO0S07e06744g1_1</fullName>
    </submittedName>
</protein>
<reference evidence="2" key="1">
    <citation type="journal article" date="2014" name="Genome Announc.">
        <title>Draft genome sequence of Rhodosporidium toruloides CECT1137, an oleaginous yeast of biotechnological interest.</title>
        <authorList>
            <person name="Morin N."/>
            <person name="Calcas X."/>
            <person name="Devillers H."/>
            <person name="Durrens P."/>
            <person name="Sherman D.J."/>
            <person name="Nicaud J.-M."/>
            <person name="Neuveglise C."/>
        </authorList>
    </citation>
    <scope>NUCLEOTIDE SEQUENCE</scope>
    <source>
        <strain evidence="2">CECT1137</strain>
    </source>
</reference>
<dbReference type="InterPro" id="IPR032675">
    <property type="entry name" value="LRR_dom_sf"/>
</dbReference>
<accession>A0A061B5X0</accession>
<name>A0A061B5X0_RHOTO</name>
<proteinExistence type="predicted"/>
<dbReference type="SUPFAM" id="SSF52047">
    <property type="entry name" value="RNI-like"/>
    <property type="match status" value="1"/>
</dbReference>